<protein>
    <submittedName>
        <fullName evidence="3">Acyltransferase</fullName>
        <ecNumber evidence="3">2.3.-.-</ecNumber>
    </submittedName>
</protein>
<dbReference type="InterPro" id="IPR050879">
    <property type="entry name" value="Acyltransferase_3"/>
</dbReference>
<keyword evidence="3" id="KW-0012">Acyltransferase</keyword>
<dbReference type="RefSeq" id="WP_342325005.1">
    <property type="nucleotide sequence ID" value="NZ_CP151800.1"/>
</dbReference>
<feature type="domain" description="Acyltransferase 3" evidence="2">
    <location>
        <begin position="5"/>
        <end position="332"/>
    </location>
</feature>
<feature type="transmembrane region" description="Helical" evidence="1">
    <location>
        <begin position="113"/>
        <end position="135"/>
    </location>
</feature>
<keyword evidence="1" id="KW-0472">Membrane</keyword>
<feature type="transmembrane region" description="Helical" evidence="1">
    <location>
        <begin position="12"/>
        <end position="30"/>
    </location>
</feature>
<dbReference type="Proteomes" id="UP001466893">
    <property type="component" value="Chromosome"/>
</dbReference>
<feature type="transmembrane region" description="Helical" evidence="1">
    <location>
        <begin position="313"/>
        <end position="335"/>
    </location>
</feature>
<keyword evidence="3" id="KW-0808">Transferase</keyword>
<gene>
    <name evidence="3" type="ORF">AAEY27_09830</name>
</gene>
<feature type="transmembrane region" description="Helical" evidence="1">
    <location>
        <begin position="279"/>
        <end position="298"/>
    </location>
</feature>
<feature type="transmembrane region" description="Helical" evidence="1">
    <location>
        <begin position="246"/>
        <end position="267"/>
    </location>
</feature>
<dbReference type="GO" id="GO:0016746">
    <property type="term" value="F:acyltransferase activity"/>
    <property type="evidence" value="ECO:0007669"/>
    <property type="project" value="UniProtKB-KW"/>
</dbReference>
<evidence type="ECO:0000256" key="1">
    <source>
        <dbReference type="SAM" id="Phobius"/>
    </source>
</evidence>
<accession>A0ABZ3BA97</accession>
<dbReference type="EMBL" id="CP151800">
    <property type="protein sequence ID" value="WZW00148.1"/>
    <property type="molecule type" value="Genomic_DNA"/>
</dbReference>
<dbReference type="InterPro" id="IPR002656">
    <property type="entry name" value="Acyl_transf_3_dom"/>
</dbReference>
<evidence type="ECO:0000313" key="4">
    <source>
        <dbReference type="Proteomes" id="UP001466893"/>
    </source>
</evidence>
<sequence length="362" mass="41063">MNIRQLDMLRGIAALLVTLFHMKPFIEYISPGNSHFFNGGSYLGVSVFFILSGFVIGIATSRDTDFVSFLIKRVFRVYIPAVVATILYLLASGKDIKISSVLILFPDGGTAPYYGYGPFFITWTLVYELLFYVVFAFSMMFSPAKRLNVAAGIIIFNVTVLQFLINGSLTLTPGFSNSVNNSRSVVWSFLTNPINLLFIIGMFYFKYFECLKMVVSKVRKGTLAFYILIGSSLSFSGYFFMSGHGILQMGAFSTVLFGCFLLVHFMQDEEDSPSYIERALMWLGGISYSLYLCHYIAINLRVYYFEWLNLKNVHYHFVVILACVFVISIIFYYVVDKPVHIAGKKMASLIINYRAKKALISR</sequence>
<feature type="transmembrane region" description="Helical" evidence="1">
    <location>
        <begin position="73"/>
        <end position="93"/>
    </location>
</feature>
<organism evidence="3 4">
    <name type="scientific">Kosakonia calanthes</name>
    <dbReference type="NCBI Taxonomy" id="3139408"/>
    <lineage>
        <taxon>Bacteria</taxon>
        <taxon>Pseudomonadati</taxon>
        <taxon>Pseudomonadota</taxon>
        <taxon>Gammaproteobacteria</taxon>
        <taxon>Enterobacterales</taxon>
        <taxon>Enterobacteriaceae</taxon>
        <taxon>Kosakonia</taxon>
    </lineage>
</organism>
<evidence type="ECO:0000259" key="2">
    <source>
        <dbReference type="Pfam" id="PF01757"/>
    </source>
</evidence>
<proteinExistence type="predicted"/>
<feature type="transmembrane region" description="Helical" evidence="1">
    <location>
        <begin position="42"/>
        <end position="61"/>
    </location>
</feature>
<keyword evidence="4" id="KW-1185">Reference proteome</keyword>
<dbReference type="PANTHER" id="PTHR23028:SF53">
    <property type="entry name" value="ACYL_TRANSF_3 DOMAIN-CONTAINING PROTEIN"/>
    <property type="match status" value="1"/>
</dbReference>
<keyword evidence="1" id="KW-1133">Transmembrane helix</keyword>
<feature type="transmembrane region" description="Helical" evidence="1">
    <location>
        <begin position="223"/>
        <end position="240"/>
    </location>
</feature>
<dbReference type="PANTHER" id="PTHR23028">
    <property type="entry name" value="ACETYLTRANSFERASE"/>
    <property type="match status" value="1"/>
</dbReference>
<dbReference type="Pfam" id="PF01757">
    <property type="entry name" value="Acyl_transf_3"/>
    <property type="match status" value="1"/>
</dbReference>
<reference evidence="3 4" key="1">
    <citation type="submission" date="2024-04" db="EMBL/GenBank/DDBJ databases">
        <title>Kosakonia calanthae sp. nov., a halophilic bacterium isolated from leaves of Calanthe tiplacata.</title>
        <authorList>
            <person name="Wu P."/>
        </authorList>
    </citation>
    <scope>NUCLEOTIDE SEQUENCE [LARGE SCALE GENOMIC DNA]</scope>
    <source>
        <strain evidence="3 4">BYX6</strain>
    </source>
</reference>
<name>A0ABZ3BA97_9ENTR</name>
<keyword evidence="1" id="KW-0812">Transmembrane</keyword>
<evidence type="ECO:0000313" key="3">
    <source>
        <dbReference type="EMBL" id="WZW00148.1"/>
    </source>
</evidence>
<feature type="transmembrane region" description="Helical" evidence="1">
    <location>
        <begin position="185"/>
        <end position="203"/>
    </location>
</feature>
<dbReference type="EC" id="2.3.-.-" evidence="3"/>
<feature type="transmembrane region" description="Helical" evidence="1">
    <location>
        <begin position="147"/>
        <end position="165"/>
    </location>
</feature>